<sequence>MSSIYIETNNENHLTVEEYVRYIRIKENIQQLLDSTSIQEALRNSEYSIRGLTIDLVVKFSINK</sequence>
<comment type="caution">
    <text evidence="1">The sequence shown here is derived from an EMBL/GenBank/DDBJ whole genome shotgun (WGS) entry which is preliminary data.</text>
</comment>
<dbReference type="OrthoDB" id="146870at2157"/>
<evidence type="ECO:0000313" key="1">
    <source>
        <dbReference type="EMBL" id="KCZ73555.1"/>
    </source>
</evidence>
<name>A0A062VED7_9EURY</name>
<organism evidence="1 2">
    <name type="scientific">Candidatus Methanoperedens nitratireducens</name>
    <dbReference type="NCBI Taxonomy" id="1392998"/>
    <lineage>
        <taxon>Archaea</taxon>
        <taxon>Methanobacteriati</taxon>
        <taxon>Methanobacteriota</taxon>
        <taxon>Stenosarchaea group</taxon>
        <taxon>Methanomicrobia</taxon>
        <taxon>Methanosarcinales</taxon>
        <taxon>ANME-2 cluster</taxon>
        <taxon>Candidatus Methanoperedentaceae</taxon>
        <taxon>Candidatus Methanoperedens</taxon>
    </lineage>
</organism>
<accession>A0A062VED7</accession>
<protein>
    <submittedName>
        <fullName evidence="1">Uncharacterized protein</fullName>
    </submittedName>
</protein>
<proteinExistence type="predicted"/>
<evidence type="ECO:0000313" key="2">
    <source>
        <dbReference type="Proteomes" id="UP000027153"/>
    </source>
</evidence>
<dbReference type="RefSeq" id="WP_048089051.1">
    <property type="nucleotide sequence ID" value="NZ_JMIY01000001.1"/>
</dbReference>
<keyword evidence="2" id="KW-1185">Reference proteome</keyword>
<reference evidence="1 2" key="1">
    <citation type="journal article" date="2013" name="Nature">
        <title>Anaerobic oxidation of methane coupled to nitrate reduction in a novel archaeal lineage.</title>
        <authorList>
            <person name="Haroon M.F."/>
            <person name="Hu S."/>
            <person name="Shi Y."/>
            <person name="Imelfort M."/>
            <person name="Keller J."/>
            <person name="Hugenholtz P."/>
            <person name="Yuan Z."/>
            <person name="Tyson G.W."/>
        </authorList>
    </citation>
    <scope>NUCLEOTIDE SEQUENCE [LARGE SCALE GENOMIC DNA]</scope>
    <source>
        <strain evidence="1 2">ANME-2d</strain>
    </source>
</reference>
<dbReference type="Proteomes" id="UP000027153">
    <property type="component" value="Unassembled WGS sequence"/>
</dbReference>
<dbReference type="AlphaFoldDB" id="A0A062VED7"/>
<gene>
    <name evidence="1" type="ORF">ANME2D_00626</name>
</gene>
<dbReference type="EMBL" id="JMIY01000001">
    <property type="protein sequence ID" value="KCZ73555.1"/>
    <property type="molecule type" value="Genomic_DNA"/>
</dbReference>